<dbReference type="Gene3D" id="1.25.40.10">
    <property type="entry name" value="Tetratricopeptide repeat domain"/>
    <property type="match status" value="2"/>
</dbReference>
<keyword evidence="2" id="KW-1185">Reference proteome</keyword>
<dbReference type="EMBL" id="CP109135">
    <property type="protein sequence ID" value="WSD14118.1"/>
    <property type="molecule type" value="Genomic_DNA"/>
</dbReference>
<gene>
    <name evidence="1" type="ORF">OHB35_13170</name>
</gene>
<accession>A0ABZ1H939</accession>
<sequence length="629" mass="69317">MTGTGRDNAFQEIRPVQALRTPTFEFTEVRGHGDFAEHDRRLEELARDAAAAAASQTALVLAPPVATLTEMSLDLGPDGEELLEDARANAGAGEYQLALDQLAEYLQNAPDHQEARYLRAYCLFQLGGPDQVKALRILRPLRDERVEAGLRERIRDLRGELRRRLTPLEVTAYTETVRTDPPGALARVEAFLELAPEEGTLSYLLAVGQARDGDLELALDTATRGAAEADVDQEPVRALARRLLLARLAPVAAPAVSEFKAGNLHRARHALLGMDPRWRRNTVLDDFDAFLALLIDLPRQIPLPAPKLPPDRTEDLYSLIAETDGQQAALLMQTGRAEQAERLLAHVLSLVPRFPWLNFLYAACLYRLGREPDRAAECAETAVRDPGLTQAAELLEAIRGWQEATVINPAVKEYVDAMESVRDGVSVDRLATLRHRLSALERRLPVLKAAARSEQGVQVVQELKTAIAQRLKEVADAMVVGGLYEKYDRVMSTAKGGVSGAQAADRLAGSLDGLAQEIKTTRKNARRGSSTSSQLDDLAKLVSDRRAEVSRVKTSVQVSDLVRRFNQLAEQQSGTNSPSRPRDPYAVRRQLSDILGDAQQLRRSAKGSFEARDRTLLDELIGTISRTLR</sequence>
<organism evidence="1 2">
    <name type="scientific">Streptomyces phaeochromogenes</name>
    <dbReference type="NCBI Taxonomy" id="1923"/>
    <lineage>
        <taxon>Bacteria</taxon>
        <taxon>Bacillati</taxon>
        <taxon>Actinomycetota</taxon>
        <taxon>Actinomycetes</taxon>
        <taxon>Kitasatosporales</taxon>
        <taxon>Streptomycetaceae</taxon>
        <taxon>Streptomyces</taxon>
        <taxon>Streptomyces phaeochromogenes group</taxon>
    </lineage>
</organism>
<proteinExistence type="predicted"/>
<dbReference type="RefSeq" id="WP_326758830.1">
    <property type="nucleotide sequence ID" value="NZ_CP109135.1"/>
</dbReference>
<name>A0ABZ1H939_STRPH</name>
<evidence type="ECO:0000313" key="2">
    <source>
        <dbReference type="Proteomes" id="UP001340816"/>
    </source>
</evidence>
<evidence type="ECO:0000313" key="1">
    <source>
        <dbReference type="EMBL" id="WSD14118.1"/>
    </source>
</evidence>
<evidence type="ECO:0008006" key="3">
    <source>
        <dbReference type="Google" id="ProtNLM"/>
    </source>
</evidence>
<reference evidence="1 2" key="1">
    <citation type="submission" date="2022-10" db="EMBL/GenBank/DDBJ databases">
        <title>The complete genomes of actinobacterial strains from the NBC collection.</title>
        <authorList>
            <person name="Joergensen T.S."/>
            <person name="Alvarez Arevalo M."/>
            <person name="Sterndorff E.B."/>
            <person name="Faurdal D."/>
            <person name="Vuksanovic O."/>
            <person name="Mourched A.-S."/>
            <person name="Charusanti P."/>
            <person name="Shaw S."/>
            <person name="Blin K."/>
            <person name="Weber T."/>
        </authorList>
    </citation>
    <scope>NUCLEOTIDE SEQUENCE [LARGE SCALE GENOMIC DNA]</scope>
    <source>
        <strain evidence="1 2">NBC 01752</strain>
    </source>
</reference>
<dbReference type="SUPFAM" id="SSF48452">
    <property type="entry name" value="TPR-like"/>
    <property type="match status" value="1"/>
</dbReference>
<protein>
    <recommendedName>
        <fullName evidence="3">Tetratricopeptide repeat protein</fullName>
    </recommendedName>
</protein>
<dbReference type="Proteomes" id="UP001340816">
    <property type="component" value="Chromosome"/>
</dbReference>
<dbReference type="InterPro" id="IPR011990">
    <property type="entry name" value="TPR-like_helical_dom_sf"/>
</dbReference>